<organism evidence="2 3">
    <name type="scientific">Halomarina oriensis</name>
    <dbReference type="NCBI Taxonomy" id="671145"/>
    <lineage>
        <taxon>Archaea</taxon>
        <taxon>Methanobacteriati</taxon>
        <taxon>Methanobacteriota</taxon>
        <taxon>Stenosarchaea group</taxon>
        <taxon>Halobacteria</taxon>
        <taxon>Halobacteriales</taxon>
        <taxon>Natronomonadaceae</taxon>
        <taxon>Halomarina</taxon>
    </lineage>
</organism>
<protein>
    <submittedName>
        <fullName evidence="2">Uncharacterized protein</fullName>
    </submittedName>
</protein>
<evidence type="ECO:0000256" key="1">
    <source>
        <dbReference type="SAM" id="MobiDB-lite"/>
    </source>
</evidence>
<dbReference type="EMBL" id="WSZK01000033">
    <property type="protein sequence ID" value="MWG36247.1"/>
    <property type="molecule type" value="Genomic_DNA"/>
</dbReference>
<feature type="region of interest" description="Disordered" evidence="1">
    <location>
        <begin position="102"/>
        <end position="132"/>
    </location>
</feature>
<comment type="caution">
    <text evidence="2">The sequence shown here is derived from an EMBL/GenBank/DDBJ whole genome shotgun (WGS) entry which is preliminary data.</text>
</comment>
<dbReference type="Proteomes" id="UP000451471">
    <property type="component" value="Unassembled WGS sequence"/>
</dbReference>
<sequence length="153" mass="17188">MVAQNIAYLREHGPSPIAELPGRQIRPADRKADIRRFTLTVSGGTRIGGSCSTVAYLAAHDRKAVLRTFLEDNPGVIANRRFRDFQKLLSEMNREWKAPSREIRDEFFDKPDEKDADGHPQPSEQECPHCGDAVSFGEIPNHIRNGCEAFAEV</sequence>
<reference evidence="2 3" key="1">
    <citation type="submission" date="2019-12" db="EMBL/GenBank/DDBJ databases">
        <title>Halocatena pleomorpha gen. nov. sp. nov., an extremely halophilic archaeon of family Halobacteriaceae isolated from saltpan soil.</title>
        <authorList>
            <person name="Pal Y."/>
            <person name="Verma A."/>
            <person name="Krishnamurthi S."/>
            <person name="Kumar P."/>
        </authorList>
    </citation>
    <scope>NUCLEOTIDE SEQUENCE [LARGE SCALE GENOMIC DNA]</scope>
    <source>
        <strain evidence="2 3">JCM 16495</strain>
    </source>
</reference>
<dbReference type="AlphaFoldDB" id="A0A6B0GSF3"/>
<evidence type="ECO:0000313" key="2">
    <source>
        <dbReference type="EMBL" id="MWG36247.1"/>
    </source>
</evidence>
<evidence type="ECO:0000313" key="3">
    <source>
        <dbReference type="Proteomes" id="UP000451471"/>
    </source>
</evidence>
<proteinExistence type="predicted"/>
<name>A0A6B0GSF3_9EURY</name>
<keyword evidence="3" id="KW-1185">Reference proteome</keyword>
<accession>A0A6B0GSF3</accession>
<dbReference type="RefSeq" id="WP_158205910.1">
    <property type="nucleotide sequence ID" value="NZ_WSZK01000033.1"/>
</dbReference>
<gene>
    <name evidence="2" type="ORF">GQS65_17455</name>
</gene>
<feature type="compositionally biased region" description="Basic and acidic residues" evidence="1">
    <location>
        <begin position="102"/>
        <end position="118"/>
    </location>
</feature>
<dbReference type="OrthoDB" id="310258at2157"/>